<dbReference type="Gene3D" id="3.30.70.270">
    <property type="match status" value="1"/>
</dbReference>
<dbReference type="Gene3D" id="2.60.40.10">
    <property type="entry name" value="Immunoglobulins"/>
    <property type="match status" value="1"/>
</dbReference>
<feature type="transmembrane region" description="Helical" evidence="3">
    <location>
        <begin position="756"/>
        <end position="776"/>
    </location>
</feature>
<dbReference type="SUPFAM" id="SSF63829">
    <property type="entry name" value="Calcium-dependent phosphotriesterase"/>
    <property type="match status" value="1"/>
</dbReference>
<keyword evidence="3" id="KW-0472">Membrane</keyword>
<dbReference type="Gene3D" id="2.130.10.10">
    <property type="entry name" value="YVTN repeat-like/Quinoprotein amine dehydrogenase"/>
    <property type="match status" value="3"/>
</dbReference>
<dbReference type="Pfam" id="PF07495">
    <property type="entry name" value="Y_Y_Y"/>
    <property type="match status" value="1"/>
</dbReference>
<accession>A0ABQ3L7X0</accession>
<dbReference type="SUPFAM" id="SSF55073">
    <property type="entry name" value="Nucleotide cyclase"/>
    <property type="match status" value="1"/>
</dbReference>
<dbReference type="Proteomes" id="UP000659697">
    <property type="component" value="Unassembled WGS sequence"/>
</dbReference>
<sequence>MAVKVIAPRILGYPLLLMALLVLAASLIPCYSQANQLTAQQSLLKPYDQLHRRVWNTEHGLPQISVVAITQDQQGYMWLATEGGLAQFDGNQFKVFNAANSALFTNPLLRSLFATTAGDLLIGSSDKLILRREQVFSELTLNGDSVGSVEAIVENNAAQVFIAAQQLLLWQNDQLSVLPIPTRPVTSLLADGEKLWIGGPGYLALWQQHLPAAQQYQIIYDQQQPGWLIKAIQVNQQGLLLATAQGLWQYHSNSGEVSLAEPKIQDEVLLLFKQQSTTWIATYHELFQLQDGKLLARFDISAAQGVPWLVSAYQSKDGYLWFGSKTHGLMRLRADATANHAVASGIPDPYVWALQATTDKLLVGYNGGLASFDGERFTTLLSGSELSHPVVYSLYRAYDGAIWAGTRRGLNRISADYTEITRYPSLDHIQINGVTQSADGTIWIGTFDGLYRLAANSQQPELMSALFEGGPARIRMVFTDSQDRLWLGTSAGAYVLEQGRLRQVTDPLLSNVYVSFITELADGRILLGTFQHGFAYEDGQGGWYKVLPQHGLPTADVLFLAETPQGVVVSNFNGVYRLQSQVLQQGEVVAQVIIDDSGAEAGVDGFRCCNGAGNSKGLVWQDKLYLPTLNGMVSIDLPALRQEIITPAAIIEQVVAAGQRLPNAPVLQLAAAQRDLVFSFTAPVYYRPKALIFRYRLKGYEQDWVEVNDRRQAFYTNLPAGKFQFQVQVRYQGEGDWSDVVEQPLLLKAHWYEQSWFYLLLVLLVLVMLYLFYWIWLKRLAHQQQQLELMVQERTQQLDAANQQLAALNQRLQQQSITDALTGLHNRHYLQQIVGPLLASVQRQDRALHCLLIDLDNFKQVNDLFGHQAGDAVLKQMALLLKQLVRQSDHLIRWGGEEFLLILESNEPPGIFLDRLLQAMQDEPWLISEHQLAKISCSIGVVSYPFAKNSDWSWTQALALADKALYQVKAAGKTGWLQLSPNDAADDPLYWLQQNVLQMLRSGAFSFDASPRIKRTVQQGLAVLQH</sequence>
<keyword evidence="3" id="KW-1133">Transmembrane helix</keyword>
<protein>
    <recommendedName>
        <fullName evidence="1">diguanylate cyclase</fullName>
        <ecNumber evidence="1">2.7.7.65</ecNumber>
    </recommendedName>
</protein>
<dbReference type="SMART" id="SM00267">
    <property type="entry name" value="GGDEF"/>
    <property type="match status" value="1"/>
</dbReference>
<evidence type="ECO:0000256" key="1">
    <source>
        <dbReference type="ARBA" id="ARBA00012528"/>
    </source>
</evidence>
<feature type="domain" description="GGDEF" evidence="4">
    <location>
        <begin position="846"/>
        <end position="981"/>
    </location>
</feature>
<evidence type="ECO:0000313" key="5">
    <source>
        <dbReference type="EMBL" id="GHG71397.1"/>
    </source>
</evidence>
<name>A0ABQ3L7X0_9ALTE</name>
<dbReference type="EC" id="2.7.7.65" evidence="1"/>
<dbReference type="PANTHER" id="PTHR45138">
    <property type="entry name" value="REGULATORY COMPONENTS OF SENSORY TRANSDUCTION SYSTEM"/>
    <property type="match status" value="1"/>
</dbReference>
<dbReference type="EMBL" id="BNAO01000005">
    <property type="protein sequence ID" value="GHG71397.1"/>
    <property type="molecule type" value="Genomic_DNA"/>
</dbReference>
<dbReference type="CDD" id="cd01949">
    <property type="entry name" value="GGDEF"/>
    <property type="match status" value="1"/>
</dbReference>
<reference evidence="6" key="1">
    <citation type="journal article" date="2019" name="Int. J. Syst. Evol. Microbiol.">
        <title>The Global Catalogue of Microorganisms (GCM) 10K type strain sequencing project: providing services to taxonomists for standard genome sequencing and annotation.</title>
        <authorList>
            <consortium name="The Broad Institute Genomics Platform"/>
            <consortium name="The Broad Institute Genome Sequencing Center for Infectious Disease"/>
            <person name="Wu L."/>
            <person name="Ma J."/>
        </authorList>
    </citation>
    <scope>NUCLEOTIDE SEQUENCE [LARGE SCALE GENOMIC DNA]</scope>
    <source>
        <strain evidence="6">CGMCC 1.7003</strain>
    </source>
</reference>
<gene>
    <name evidence="5" type="ORF">GCM10010919_22620</name>
</gene>
<dbReference type="NCBIfam" id="TIGR00254">
    <property type="entry name" value="GGDEF"/>
    <property type="match status" value="1"/>
</dbReference>
<dbReference type="InterPro" id="IPR000160">
    <property type="entry name" value="GGDEF_dom"/>
</dbReference>
<dbReference type="InterPro" id="IPR011123">
    <property type="entry name" value="Y_Y_Y"/>
</dbReference>
<feature type="coiled-coil region" evidence="2">
    <location>
        <begin position="784"/>
        <end position="818"/>
    </location>
</feature>
<dbReference type="InterPro" id="IPR029787">
    <property type="entry name" value="Nucleotide_cyclase"/>
</dbReference>
<evidence type="ECO:0000313" key="6">
    <source>
        <dbReference type="Proteomes" id="UP000659697"/>
    </source>
</evidence>
<dbReference type="InterPro" id="IPR043128">
    <property type="entry name" value="Rev_trsase/Diguanyl_cyclase"/>
</dbReference>
<dbReference type="InterPro" id="IPR050469">
    <property type="entry name" value="Diguanylate_Cyclase"/>
</dbReference>
<organism evidence="5 6">
    <name type="scientific">Alishewanella longhuensis</name>
    <dbReference type="NCBI Taxonomy" id="1091037"/>
    <lineage>
        <taxon>Bacteria</taxon>
        <taxon>Pseudomonadati</taxon>
        <taxon>Pseudomonadota</taxon>
        <taxon>Gammaproteobacteria</taxon>
        <taxon>Alteromonadales</taxon>
        <taxon>Alteromonadaceae</taxon>
        <taxon>Alishewanella</taxon>
    </lineage>
</organism>
<evidence type="ECO:0000259" key="4">
    <source>
        <dbReference type="PROSITE" id="PS50887"/>
    </source>
</evidence>
<evidence type="ECO:0000256" key="2">
    <source>
        <dbReference type="SAM" id="Coils"/>
    </source>
</evidence>
<dbReference type="InterPro" id="IPR015943">
    <property type="entry name" value="WD40/YVTN_repeat-like_dom_sf"/>
</dbReference>
<dbReference type="InterPro" id="IPR013783">
    <property type="entry name" value="Ig-like_fold"/>
</dbReference>
<proteinExistence type="predicted"/>
<comment type="caution">
    <text evidence="5">The sequence shown here is derived from an EMBL/GenBank/DDBJ whole genome shotgun (WGS) entry which is preliminary data.</text>
</comment>
<dbReference type="PROSITE" id="PS50887">
    <property type="entry name" value="GGDEF"/>
    <property type="match status" value="1"/>
</dbReference>
<dbReference type="PANTHER" id="PTHR45138:SF6">
    <property type="entry name" value="DIGUANYLATE CYCLASE DGCN"/>
    <property type="match status" value="1"/>
</dbReference>
<keyword evidence="3" id="KW-0812">Transmembrane</keyword>
<keyword evidence="6" id="KW-1185">Reference proteome</keyword>
<dbReference type="Pfam" id="PF07494">
    <property type="entry name" value="Reg_prop"/>
    <property type="match status" value="1"/>
</dbReference>
<dbReference type="Pfam" id="PF00990">
    <property type="entry name" value="GGDEF"/>
    <property type="match status" value="1"/>
</dbReference>
<dbReference type="InterPro" id="IPR011110">
    <property type="entry name" value="Reg_prop"/>
</dbReference>
<evidence type="ECO:0000256" key="3">
    <source>
        <dbReference type="SAM" id="Phobius"/>
    </source>
</evidence>
<keyword evidence="2" id="KW-0175">Coiled coil</keyword>